<evidence type="ECO:0000313" key="1">
    <source>
        <dbReference type="EMBL" id="KAJ7362494.1"/>
    </source>
</evidence>
<evidence type="ECO:0008006" key="3">
    <source>
        <dbReference type="Google" id="ProtNLM"/>
    </source>
</evidence>
<dbReference type="EMBL" id="JARIHO010000004">
    <property type="protein sequence ID" value="KAJ7362494.1"/>
    <property type="molecule type" value="Genomic_DNA"/>
</dbReference>
<dbReference type="Proteomes" id="UP001218218">
    <property type="component" value="Unassembled WGS sequence"/>
</dbReference>
<evidence type="ECO:0000313" key="2">
    <source>
        <dbReference type="Proteomes" id="UP001218218"/>
    </source>
</evidence>
<dbReference type="SUPFAM" id="SSF54001">
    <property type="entry name" value="Cysteine proteinases"/>
    <property type="match status" value="1"/>
</dbReference>
<keyword evidence="2" id="KW-1185">Reference proteome</keyword>
<dbReference type="InterPro" id="IPR038765">
    <property type="entry name" value="Papain-like_cys_pep_sf"/>
</dbReference>
<protein>
    <recommendedName>
        <fullName evidence="3">Ubiquitin-like protease family profile domain-containing protein</fullName>
    </recommendedName>
</protein>
<feature type="non-terminal residue" evidence="1">
    <location>
        <position position="204"/>
    </location>
</feature>
<accession>A0AAD7AMY1</accession>
<dbReference type="AlphaFoldDB" id="A0AAD7AMY1"/>
<comment type="caution">
    <text evidence="1">The sequence shown here is derived from an EMBL/GenBank/DDBJ whole genome shotgun (WGS) entry which is preliminary data.</text>
</comment>
<organism evidence="1 2">
    <name type="scientific">Mycena albidolilacea</name>
    <dbReference type="NCBI Taxonomy" id="1033008"/>
    <lineage>
        <taxon>Eukaryota</taxon>
        <taxon>Fungi</taxon>
        <taxon>Dikarya</taxon>
        <taxon>Basidiomycota</taxon>
        <taxon>Agaricomycotina</taxon>
        <taxon>Agaricomycetes</taxon>
        <taxon>Agaricomycetidae</taxon>
        <taxon>Agaricales</taxon>
        <taxon>Marasmiineae</taxon>
        <taxon>Mycenaceae</taxon>
        <taxon>Mycena</taxon>
    </lineage>
</organism>
<reference evidence="1" key="1">
    <citation type="submission" date="2023-03" db="EMBL/GenBank/DDBJ databases">
        <title>Massive genome expansion in bonnet fungi (Mycena s.s.) driven by repeated elements and novel gene families across ecological guilds.</title>
        <authorList>
            <consortium name="Lawrence Berkeley National Laboratory"/>
            <person name="Harder C.B."/>
            <person name="Miyauchi S."/>
            <person name="Viragh M."/>
            <person name="Kuo A."/>
            <person name="Thoen E."/>
            <person name="Andreopoulos B."/>
            <person name="Lu D."/>
            <person name="Skrede I."/>
            <person name="Drula E."/>
            <person name="Henrissat B."/>
            <person name="Morin E."/>
            <person name="Kohler A."/>
            <person name="Barry K."/>
            <person name="LaButti K."/>
            <person name="Morin E."/>
            <person name="Salamov A."/>
            <person name="Lipzen A."/>
            <person name="Mereny Z."/>
            <person name="Hegedus B."/>
            <person name="Baldrian P."/>
            <person name="Stursova M."/>
            <person name="Weitz H."/>
            <person name="Taylor A."/>
            <person name="Grigoriev I.V."/>
            <person name="Nagy L.G."/>
            <person name="Martin F."/>
            <person name="Kauserud H."/>
        </authorList>
    </citation>
    <scope>NUCLEOTIDE SEQUENCE</scope>
    <source>
        <strain evidence="1">CBHHK002</strain>
    </source>
</reference>
<gene>
    <name evidence="1" type="ORF">DFH08DRAFT_841000</name>
</gene>
<sequence>MLAMLPWGLAKRGLSDSEPFHSLWRFLGTHWLSGSQMNDMLELVAGIELLPKILAAHRAADAGTYWMEQGLRWIRDLGDDLVQKNAALITSAHLGPVTDERRWVSIVVDCRDEVVVRYGDSFATPIPEEMGAALGWWLDQHTPKDVRFTDLPIARQTDSFSCGMLVGNANVHFTDPRVPLDAPTDVANARLETFNRMAEKGLPL</sequence>
<name>A0AAD7AMY1_9AGAR</name>
<proteinExistence type="predicted"/>